<evidence type="ECO:0000256" key="4">
    <source>
        <dbReference type="ARBA" id="ARBA00023180"/>
    </source>
</evidence>
<keyword evidence="4" id="KW-0325">Glycoprotein</keyword>
<organism evidence="6 7">
    <name type="scientific">Cicer arietinum</name>
    <name type="common">Chickpea</name>
    <name type="synonym">Garbanzo</name>
    <dbReference type="NCBI Taxonomy" id="3827"/>
    <lineage>
        <taxon>Eukaryota</taxon>
        <taxon>Viridiplantae</taxon>
        <taxon>Streptophyta</taxon>
        <taxon>Embryophyta</taxon>
        <taxon>Tracheophyta</taxon>
        <taxon>Spermatophyta</taxon>
        <taxon>Magnoliopsida</taxon>
        <taxon>eudicotyledons</taxon>
        <taxon>Gunneridae</taxon>
        <taxon>Pentapetalae</taxon>
        <taxon>rosids</taxon>
        <taxon>fabids</taxon>
        <taxon>Fabales</taxon>
        <taxon>Fabaceae</taxon>
        <taxon>Papilionoideae</taxon>
        <taxon>50 kb inversion clade</taxon>
        <taxon>NPAAA clade</taxon>
        <taxon>Hologalegina</taxon>
        <taxon>IRL clade</taxon>
        <taxon>Cicereae</taxon>
        <taxon>Cicer</taxon>
    </lineage>
</organism>
<sequence>MKIFILFIITFACGFFGSIVSNGNPLPYEAIFNFGDSTSDTGNAATDYPTMNKNGAYGSTYFKHPSGRMSDGRIIIDFIAEAYGLPFLPAYKNITKSQADIKKGVNFAYAGATALEFDYFIRNGLPPPATTNSLKVQLDWFKMLKPSLCKNKEECDNYFKQSLFLVGEIGGNDIFSHMTKKTVTELQEIVPLLVESITNTATALIEEGAVELVIPGNFPLGCNAGVLNFVNSKKKEDYDEFGFLIAYNTFAEYYNEQLKNSIETLRQKHPQAKIIYFDYYGATKRLYQAPQQYGFTSDKVEILKACCGGDGPYHVNALMFCGNPGTTICSDPSKLIDWDGAHLTEAAYKLIAKGLVEGPFTNPSLKPAPFKIA</sequence>
<gene>
    <name evidence="7" type="primary">LOC101499229</name>
</gene>
<dbReference type="CDD" id="cd01837">
    <property type="entry name" value="SGNH_plant_lipase_like"/>
    <property type="match status" value="1"/>
</dbReference>
<dbReference type="InterPro" id="IPR035669">
    <property type="entry name" value="SGNH_plant_lipase-like"/>
</dbReference>
<dbReference type="Pfam" id="PF00657">
    <property type="entry name" value="Lipase_GDSL"/>
    <property type="match status" value="1"/>
</dbReference>
<reference evidence="7" key="2">
    <citation type="submission" date="2025-08" db="UniProtKB">
        <authorList>
            <consortium name="RefSeq"/>
        </authorList>
    </citation>
    <scope>IDENTIFICATION</scope>
    <source>
        <tissue evidence="7">Etiolated seedlings</tissue>
    </source>
</reference>
<evidence type="ECO:0000256" key="2">
    <source>
        <dbReference type="ARBA" id="ARBA00022729"/>
    </source>
</evidence>
<evidence type="ECO:0000313" key="7">
    <source>
        <dbReference type="RefSeq" id="XP_004491864.1"/>
    </source>
</evidence>
<dbReference type="PaxDb" id="3827-XP_004491864.1"/>
<name>A0A1S2XQ84_CICAR</name>
<evidence type="ECO:0000313" key="6">
    <source>
        <dbReference type="Proteomes" id="UP000087171"/>
    </source>
</evidence>
<accession>A0A1S2XQ84</accession>
<dbReference type="RefSeq" id="XP_004491864.1">
    <property type="nucleotide sequence ID" value="XM_004491807.3"/>
</dbReference>
<dbReference type="InterPro" id="IPR036514">
    <property type="entry name" value="SGNH_hydro_sf"/>
</dbReference>
<keyword evidence="3" id="KW-0378">Hydrolase</keyword>
<keyword evidence="2 5" id="KW-0732">Signal</keyword>
<dbReference type="GO" id="GO:0016788">
    <property type="term" value="F:hydrolase activity, acting on ester bonds"/>
    <property type="evidence" value="ECO:0007669"/>
    <property type="project" value="InterPro"/>
</dbReference>
<dbReference type="InterPro" id="IPR001087">
    <property type="entry name" value="GDSL"/>
</dbReference>
<dbReference type="AlphaFoldDB" id="A0A1S2XQ84"/>
<protein>
    <submittedName>
        <fullName evidence="7">GDSL esterase/lipase At5g45910-like</fullName>
    </submittedName>
</protein>
<dbReference type="KEGG" id="cam:101499229"/>
<dbReference type="PANTHER" id="PTHR22835:SF577">
    <property type="entry name" value="GDSL-LIKE LIPASE_ACYLHYDROLASE SUPERFAMILY PROTEIN"/>
    <property type="match status" value="1"/>
</dbReference>
<evidence type="ECO:0000256" key="5">
    <source>
        <dbReference type="SAM" id="SignalP"/>
    </source>
</evidence>
<proteinExistence type="inferred from homology"/>
<evidence type="ECO:0000256" key="1">
    <source>
        <dbReference type="ARBA" id="ARBA00008668"/>
    </source>
</evidence>
<feature type="chain" id="PRO_5010284304" evidence="5">
    <location>
        <begin position="22"/>
        <end position="373"/>
    </location>
</feature>
<dbReference type="eggNOG" id="ENOG502QU5U">
    <property type="taxonomic scope" value="Eukaryota"/>
</dbReference>
<dbReference type="Gene3D" id="3.40.50.1110">
    <property type="entry name" value="SGNH hydrolase"/>
    <property type="match status" value="1"/>
</dbReference>
<dbReference type="OrthoDB" id="1600564at2759"/>
<keyword evidence="6" id="KW-1185">Reference proteome</keyword>
<comment type="similarity">
    <text evidence="1">Belongs to the 'GDSL' lipolytic enzyme family.</text>
</comment>
<dbReference type="GeneID" id="101499229"/>
<feature type="signal peptide" evidence="5">
    <location>
        <begin position="1"/>
        <end position="21"/>
    </location>
</feature>
<dbReference type="SUPFAM" id="SSF52266">
    <property type="entry name" value="SGNH hydrolase"/>
    <property type="match status" value="2"/>
</dbReference>
<dbReference type="Proteomes" id="UP000087171">
    <property type="component" value="Chromosome Ca3"/>
</dbReference>
<reference evidence="6" key="1">
    <citation type="journal article" date="2013" name="Nat. Biotechnol.">
        <title>Draft genome sequence of chickpea (Cicer arietinum) provides a resource for trait improvement.</title>
        <authorList>
            <person name="Varshney R.K."/>
            <person name="Song C."/>
            <person name="Saxena R.K."/>
            <person name="Azam S."/>
            <person name="Yu S."/>
            <person name="Sharpe A.G."/>
            <person name="Cannon S."/>
            <person name="Baek J."/>
            <person name="Rosen B.D."/>
            <person name="Tar'an B."/>
            <person name="Millan T."/>
            <person name="Zhang X."/>
            <person name="Ramsay L.D."/>
            <person name="Iwata A."/>
            <person name="Wang Y."/>
            <person name="Nelson W."/>
            <person name="Farmer A.D."/>
            <person name="Gaur P.M."/>
            <person name="Soderlund C."/>
            <person name="Penmetsa R.V."/>
            <person name="Xu C."/>
            <person name="Bharti A.K."/>
            <person name="He W."/>
            <person name="Winter P."/>
            <person name="Zhao S."/>
            <person name="Hane J.K."/>
            <person name="Carrasquilla-Garcia N."/>
            <person name="Condie J.A."/>
            <person name="Upadhyaya H.D."/>
            <person name="Luo M.C."/>
            <person name="Thudi M."/>
            <person name="Gowda C.L."/>
            <person name="Singh N.P."/>
            <person name="Lichtenzveig J."/>
            <person name="Gali K.K."/>
            <person name="Rubio J."/>
            <person name="Nadarajan N."/>
            <person name="Dolezel J."/>
            <person name="Bansal K.C."/>
            <person name="Xu X."/>
            <person name="Edwards D."/>
            <person name="Zhang G."/>
            <person name="Kahl G."/>
            <person name="Gil J."/>
            <person name="Singh K.B."/>
            <person name="Datta S.K."/>
            <person name="Jackson S.A."/>
            <person name="Wang J."/>
            <person name="Cook D.R."/>
        </authorList>
    </citation>
    <scope>NUCLEOTIDE SEQUENCE [LARGE SCALE GENOMIC DNA]</scope>
    <source>
        <strain evidence="6">cv. CDC Frontier</strain>
    </source>
</reference>
<dbReference type="PANTHER" id="PTHR22835">
    <property type="entry name" value="ZINC FINGER FYVE DOMAIN CONTAINING PROTEIN"/>
    <property type="match status" value="1"/>
</dbReference>
<evidence type="ECO:0000256" key="3">
    <source>
        <dbReference type="ARBA" id="ARBA00022801"/>
    </source>
</evidence>